<dbReference type="Pfam" id="PF13577">
    <property type="entry name" value="SnoaL_4"/>
    <property type="match status" value="1"/>
</dbReference>
<protein>
    <submittedName>
        <fullName evidence="2">Uncharacterized protein (TIGR02246 family)</fullName>
    </submittedName>
</protein>
<dbReference type="Proteomes" id="UP000580910">
    <property type="component" value="Unassembled WGS sequence"/>
</dbReference>
<name>A0A7W3J298_9ACTN</name>
<evidence type="ECO:0000313" key="2">
    <source>
        <dbReference type="EMBL" id="MBA8804961.1"/>
    </source>
</evidence>
<dbReference type="InterPro" id="IPR011944">
    <property type="entry name" value="Steroid_delta5-4_isomerase"/>
</dbReference>
<dbReference type="InterPro" id="IPR037401">
    <property type="entry name" value="SnoaL-like"/>
</dbReference>
<gene>
    <name evidence="2" type="ORF">FB382_003252</name>
</gene>
<dbReference type="Gene3D" id="3.10.450.50">
    <property type="match status" value="1"/>
</dbReference>
<accession>A0A7W3J298</accession>
<comment type="caution">
    <text evidence="2">The sequence shown here is derived from an EMBL/GenBank/DDBJ whole genome shotgun (WGS) entry which is preliminary data.</text>
</comment>
<dbReference type="RefSeq" id="WP_182540795.1">
    <property type="nucleotide sequence ID" value="NZ_JACGXA010000001.1"/>
</dbReference>
<keyword evidence="3" id="KW-1185">Reference proteome</keyword>
<dbReference type="InterPro" id="IPR032710">
    <property type="entry name" value="NTF2-like_dom_sf"/>
</dbReference>
<dbReference type="AlphaFoldDB" id="A0A7W3J298"/>
<evidence type="ECO:0000313" key="3">
    <source>
        <dbReference type="Proteomes" id="UP000580910"/>
    </source>
</evidence>
<feature type="domain" description="SnoaL-like" evidence="1">
    <location>
        <begin position="10"/>
        <end position="133"/>
    </location>
</feature>
<dbReference type="SUPFAM" id="SSF54427">
    <property type="entry name" value="NTF2-like"/>
    <property type="match status" value="1"/>
</dbReference>
<organism evidence="2 3">
    <name type="scientific">Nocardioides ginsengisegetis</name>
    <dbReference type="NCBI Taxonomy" id="661491"/>
    <lineage>
        <taxon>Bacteria</taxon>
        <taxon>Bacillati</taxon>
        <taxon>Actinomycetota</taxon>
        <taxon>Actinomycetes</taxon>
        <taxon>Propionibacteriales</taxon>
        <taxon>Nocardioidaceae</taxon>
        <taxon>Nocardioides</taxon>
    </lineage>
</organism>
<dbReference type="NCBIfam" id="TIGR02246">
    <property type="entry name" value="SgcJ/EcaC family oxidoreductase"/>
    <property type="match status" value="1"/>
</dbReference>
<proteinExistence type="predicted"/>
<sequence>MTSLEERLKRLEDRDAIHQLFVDYGRHLDSGDINAYAALFTEDGEVMLGPLGRTQGRDNIRALMGKVLANRVGSSYHVISSPRVEIDGDRATSEVMWTVIQRDPDGKPRLTSLGRHVDQLRRESGVWRIAERRGYVDLPQRLPTVNADTHQVD</sequence>
<evidence type="ECO:0000259" key="1">
    <source>
        <dbReference type="Pfam" id="PF13577"/>
    </source>
</evidence>
<dbReference type="EMBL" id="JACGXA010000001">
    <property type="protein sequence ID" value="MBA8804961.1"/>
    <property type="molecule type" value="Genomic_DNA"/>
</dbReference>
<reference evidence="2 3" key="1">
    <citation type="submission" date="2020-07" db="EMBL/GenBank/DDBJ databases">
        <title>Sequencing the genomes of 1000 actinobacteria strains.</title>
        <authorList>
            <person name="Klenk H.-P."/>
        </authorList>
    </citation>
    <scope>NUCLEOTIDE SEQUENCE [LARGE SCALE GENOMIC DNA]</scope>
    <source>
        <strain evidence="2 3">DSM 21349</strain>
    </source>
</reference>